<protein>
    <recommendedName>
        <fullName evidence="4">Secreted protein</fullName>
    </recommendedName>
</protein>
<feature type="signal peptide" evidence="1">
    <location>
        <begin position="1"/>
        <end position="38"/>
    </location>
</feature>
<keyword evidence="1" id="KW-0732">Signal</keyword>
<evidence type="ECO:0000313" key="2">
    <source>
        <dbReference type="EMBL" id="KYF81349.1"/>
    </source>
</evidence>
<dbReference type="AlphaFoldDB" id="A0A150RM32"/>
<sequence>MLRRRRQRSPSRWARQVVRLLSALVLAFVVSQSAAAYAFVVLDGCEDSCPDDEDGCDCPLNCASGCCAVRVAGIPVSPSVPVLSRPSAMERLLLLAERAPPSAEAREVLHVPKPFALARR</sequence>
<accession>A0A150RM32</accession>
<dbReference type="Proteomes" id="UP000075635">
    <property type="component" value="Unassembled WGS sequence"/>
</dbReference>
<proteinExistence type="predicted"/>
<feature type="chain" id="PRO_5007567998" description="Secreted protein" evidence="1">
    <location>
        <begin position="39"/>
        <end position="120"/>
    </location>
</feature>
<reference evidence="2 3" key="1">
    <citation type="submission" date="2014-02" db="EMBL/GenBank/DDBJ databases">
        <title>The small core and large imbalanced accessory genome model reveals a collaborative survival strategy of Sorangium cellulosum strains in nature.</title>
        <authorList>
            <person name="Han K."/>
            <person name="Peng R."/>
            <person name="Blom J."/>
            <person name="Li Y.-Z."/>
        </authorList>
    </citation>
    <scope>NUCLEOTIDE SEQUENCE [LARGE SCALE GENOMIC DNA]</scope>
    <source>
        <strain evidence="2 3">So0011-07</strain>
    </source>
</reference>
<dbReference type="EMBL" id="JEMB01002409">
    <property type="protein sequence ID" value="KYF81349.1"/>
    <property type="molecule type" value="Genomic_DNA"/>
</dbReference>
<organism evidence="2 3">
    <name type="scientific">Sorangium cellulosum</name>
    <name type="common">Polyangium cellulosum</name>
    <dbReference type="NCBI Taxonomy" id="56"/>
    <lineage>
        <taxon>Bacteria</taxon>
        <taxon>Pseudomonadati</taxon>
        <taxon>Myxococcota</taxon>
        <taxon>Polyangia</taxon>
        <taxon>Polyangiales</taxon>
        <taxon>Polyangiaceae</taxon>
        <taxon>Sorangium</taxon>
    </lineage>
</organism>
<evidence type="ECO:0000256" key="1">
    <source>
        <dbReference type="SAM" id="SignalP"/>
    </source>
</evidence>
<gene>
    <name evidence="2" type="ORF">BE17_27230</name>
</gene>
<name>A0A150RM32_SORCE</name>
<evidence type="ECO:0000313" key="3">
    <source>
        <dbReference type="Proteomes" id="UP000075635"/>
    </source>
</evidence>
<comment type="caution">
    <text evidence="2">The sequence shown here is derived from an EMBL/GenBank/DDBJ whole genome shotgun (WGS) entry which is preliminary data.</text>
</comment>
<evidence type="ECO:0008006" key="4">
    <source>
        <dbReference type="Google" id="ProtNLM"/>
    </source>
</evidence>